<protein>
    <submittedName>
        <fullName evidence="1">Uncharacterized protein</fullName>
    </submittedName>
</protein>
<gene>
    <name evidence="1" type="ORF">BN11_220011</name>
</gene>
<evidence type="ECO:0000313" key="2">
    <source>
        <dbReference type="Proteomes" id="UP000035763"/>
    </source>
</evidence>
<reference evidence="1 2" key="1">
    <citation type="journal article" date="2013" name="ISME J.">
        <title>A metabolic model for members of the genus Tetrasphaera involved in enhanced biological phosphorus removal.</title>
        <authorList>
            <person name="Kristiansen R."/>
            <person name="Nguyen H.T.T."/>
            <person name="Saunders A.M."/>
            <person name="Nielsen J.L."/>
            <person name="Wimmer R."/>
            <person name="Le V.Q."/>
            <person name="McIlroy S.J."/>
            <person name="Petrovski S."/>
            <person name="Seviour R.J."/>
            <person name="Calteau A."/>
            <person name="Nielsen K.L."/>
            <person name="Nielsen P.H."/>
        </authorList>
    </citation>
    <scope>NUCLEOTIDE SEQUENCE [LARGE SCALE GENOMIC DNA]</scope>
    <source>
        <strain evidence="1 2">Ben110</strain>
    </source>
</reference>
<organism evidence="1 2">
    <name type="scientific">Nostocoides australiense Ben110</name>
    <dbReference type="NCBI Taxonomy" id="1193182"/>
    <lineage>
        <taxon>Bacteria</taxon>
        <taxon>Bacillati</taxon>
        <taxon>Actinomycetota</taxon>
        <taxon>Actinomycetes</taxon>
        <taxon>Micrococcales</taxon>
        <taxon>Intrasporangiaceae</taxon>
        <taxon>Nostocoides</taxon>
    </lineage>
</organism>
<name>W6K3A3_9MICO</name>
<dbReference type="EMBL" id="CAJA01000135">
    <property type="protein sequence ID" value="CCH72974.1"/>
    <property type="molecule type" value="Genomic_DNA"/>
</dbReference>
<proteinExistence type="predicted"/>
<keyword evidence="2" id="KW-1185">Reference proteome</keyword>
<comment type="caution">
    <text evidence="1">The sequence shown here is derived from an EMBL/GenBank/DDBJ whole genome shotgun (WGS) entry which is preliminary data.</text>
</comment>
<sequence length="32" mass="3483">MRLVRTDRAGIVIGRALTPLVNRGDALVHIAQ</sequence>
<dbReference type="AlphaFoldDB" id="W6K3A3"/>
<evidence type="ECO:0000313" key="1">
    <source>
        <dbReference type="EMBL" id="CCH72974.1"/>
    </source>
</evidence>
<accession>W6K3A3</accession>
<dbReference type="Proteomes" id="UP000035763">
    <property type="component" value="Unassembled WGS sequence"/>
</dbReference>